<dbReference type="SMART" id="SM00363">
    <property type="entry name" value="S4"/>
    <property type="match status" value="1"/>
</dbReference>
<evidence type="ECO:0000259" key="7">
    <source>
        <dbReference type="SMART" id="SM00363"/>
    </source>
</evidence>
<evidence type="ECO:0000256" key="1">
    <source>
        <dbReference type="ARBA" id="ARBA00000073"/>
    </source>
</evidence>
<dbReference type="InterPro" id="IPR006225">
    <property type="entry name" value="PsdUridine_synth_RluC/D"/>
</dbReference>
<evidence type="ECO:0000256" key="2">
    <source>
        <dbReference type="ARBA" id="ARBA00010876"/>
    </source>
</evidence>
<dbReference type="Proteomes" id="UP001142078">
    <property type="component" value="Unassembled WGS sequence"/>
</dbReference>
<dbReference type="PROSITE" id="PS01129">
    <property type="entry name" value="PSI_RLU"/>
    <property type="match status" value="1"/>
</dbReference>
<evidence type="ECO:0000313" key="8">
    <source>
        <dbReference type="EMBL" id="MCR2042560.1"/>
    </source>
</evidence>
<keyword evidence="5" id="KW-0694">RNA-binding</keyword>
<protein>
    <recommendedName>
        <fullName evidence="6">Pseudouridine synthase</fullName>
        <ecNumber evidence="6">5.4.99.-</ecNumber>
    </recommendedName>
</protein>
<reference evidence="8" key="1">
    <citation type="submission" date="2022-07" db="EMBL/GenBank/DDBJ databases">
        <title>Enhanced cultured diversity of the mouse gut microbiota enables custom-made synthetic communities.</title>
        <authorList>
            <person name="Afrizal A."/>
        </authorList>
    </citation>
    <scope>NUCLEOTIDE SEQUENCE</scope>
    <source>
        <strain evidence="8">DSM 29482</strain>
    </source>
</reference>
<keyword evidence="9" id="KW-1185">Reference proteome</keyword>
<feature type="domain" description="RNA-binding S4" evidence="7">
    <location>
        <begin position="14"/>
        <end position="78"/>
    </location>
</feature>
<dbReference type="InterPro" id="IPR050188">
    <property type="entry name" value="RluA_PseudoU_synthase"/>
</dbReference>
<accession>A0A9X2MEL5</accession>
<organism evidence="8 9">
    <name type="scientific">Anaerosalibacter massiliensis</name>
    <dbReference type="NCBI Taxonomy" id="1347392"/>
    <lineage>
        <taxon>Bacteria</taxon>
        <taxon>Bacillati</taxon>
        <taxon>Bacillota</taxon>
        <taxon>Tissierellia</taxon>
        <taxon>Tissierellales</taxon>
        <taxon>Sporanaerobacteraceae</taxon>
        <taxon>Anaerosalibacter</taxon>
    </lineage>
</organism>
<dbReference type="RefSeq" id="WP_042682097.1">
    <property type="nucleotide sequence ID" value="NZ_CABKTM010000043.1"/>
</dbReference>
<dbReference type="EC" id="5.4.99.-" evidence="6"/>
<sequence>MDIIEICVDEKGNQRIDSYLVEKLGNISRSKIQKMIKKNLIIVNGEKVKPRYLVKDGDYIEVKILKPKKIDIPPENIPIDIIYEDEDIGIINKPQGMIVHPASGNYSGTLVNALLYHMDSLSYIGGEERPGIVHRLDKDTSGLLIVAKNNFSHSILVDEIKNHKVKRIYYCLVHGNIKVDNGIVDAPIGRDVVDRRKMAVINKNSKEARSHFKVLERFKEYTLVEVKLETGRTHQIRVHMSYIGHPVVGDKVYSDRKDSFDLKGQLLHSKKIGLYHPRKKNYIEFESQLPNYFINILEKLRGVTFDN</sequence>
<dbReference type="Gene3D" id="3.30.2350.10">
    <property type="entry name" value="Pseudouridine synthase"/>
    <property type="match status" value="1"/>
</dbReference>
<comment type="catalytic activity">
    <reaction evidence="1 6">
        <text>a uridine in RNA = a pseudouridine in RNA</text>
        <dbReference type="Rhea" id="RHEA:48348"/>
        <dbReference type="Rhea" id="RHEA-COMP:12068"/>
        <dbReference type="Rhea" id="RHEA-COMP:12069"/>
        <dbReference type="ChEBI" id="CHEBI:65314"/>
        <dbReference type="ChEBI" id="CHEBI:65315"/>
    </reaction>
</comment>
<dbReference type="Gene3D" id="3.10.290.10">
    <property type="entry name" value="RNA-binding S4 domain"/>
    <property type="match status" value="1"/>
</dbReference>
<evidence type="ECO:0000256" key="5">
    <source>
        <dbReference type="PROSITE-ProRule" id="PRU00182"/>
    </source>
</evidence>
<comment type="caution">
    <text evidence="8">The sequence shown here is derived from an EMBL/GenBank/DDBJ whole genome shotgun (WGS) entry which is preliminary data.</text>
</comment>
<dbReference type="InterPro" id="IPR036986">
    <property type="entry name" value="S4_RNA-bd_sf"/>
</dbReference>
<dbReference type="CDD" id="cd00165">
    <property type="entry name" value="S4"/>
    <property type="match status" value="1"/>
</dbReference>
<dbReference type="GO" id="GO:0003723">
    <property type="term" value="F:RNA binding"/>
    <property type="evidence" value="ECO:0007669"/>
    <property type="project" value="UniProtKB-KW"/>
</dbReference>
<dbReference type="PROSITE" id="PS50889">
    <property type="entry name" value="S4"/>
    <property type="match status" value="1"/>
</dbReference>
<evidence type="ECO:0000256" key="4">
    <source>
        <dbReference type="PIRSR" id="PIRSR606225-1"/>
    </source>
</evidence>
<dbReference type="AlphaFoldDB" id="A0A9X2MEL5"/>
<keyword evidence="3 6" id="KW-0413">Isomerase</keyword>
<dbReference type="EMBL" id="JANJZL010000001">
    <property type="protein sequence ID" value="MCR2042560.1"/>
    <property type="molecule type" value="Genomic_DNA"/>
</dbReference>
<dbReference type="GO" id="GO:0120159">
    <property type="term" value="F:rRNA pseudouridine synthase activity"/>
    <property type="evidence" value="ECO:0007669"/>
    <property type="project" value="UniProtKB-ARBA"/>
</dbReference>
<dbReference type="InterPro" id="IPR006224">
    <property type="entry name" value="PsdUridine_synth_RluA-like_CS"/>
</dbReference>
<dbReference type="InterPro" id="IPR020103">
    <property type="entry name" value="PsdUridine_synth_cat_dom_sf"/>
</dbReference>
<name>A0A9X2MEL5_9FIRM</name>
<dbReference type="Pfam" id="PF01479">
    <property type="entry name" value="S4"/>
    <property type="match status" value="1"/>
</dbReference>
<comment type="similarity">
    <text evidence="2 6">Belongs to the pseudouridine synthase RluA family.</text>
</comment>
<evidence type="ECO:0000256" key="6">
    <source>
        <dbReference type="RuleBase" id="RU362028"/>
    </source>
</evidence>
<dbReference type="PANTHER" id="PTHR21600">
    <property type="entry name" value="MITOCHONDRIAL RNA PSEUDOURIDINE SYNTHASE"/>
    <property type="match status" value="1"/>
</dbReference>
<evidence type="ECO:0000256" key="3">
    <source>
        <dbReference type="ARBA" id="ARBA00023235"/>
    </source>
</evidence>
<dbReference type="CDD" id="cd02869">
    <property type="entry name" value="PseudoU_synth_RluA_like"/>
    <property type="match status" value="1"/>
</dbReference>
<dbReference type="Pfam" id="PF00849">
    <property type="entry name" value="PseudoU_synth_2"/>
    <property type="match status" value="1"/>
</dbReference>
<dbReference type="PANTHER" id="PTHR21600:SF44">
    <property type="entry name" value="RIBOSOMAL LARGE SUBUNIT PSEUDOURIDINE SYNTHASE D"/>
    <property type="match status" value="1"/>
</dbReference>
<dbReference type="NCBIfam" id="TIGR00005">
    <property type="entry name" value="rluA_subfam"/>
    <property type="match status" value="1"/>
</dbReference>
<proteinExistence type="inferred from homology"/>
<dbReference type="SUPFAM" id="SSF55120">
    <property type="entry name" value="Pseudouridine synthase"/>
    <property type="match status" value="1"/>
</dbReference>
<feature type="active site" evidence="4">
    <location>
        <position position="137"/>
    </location>
</feature>
<dbReference type="OrthoDB" id="9807829at2"/>
<dbReference type="GO" id="GO:0000455">
    <property type="term" value="P:enzyme-directed rRNA pseudouridine synthesis"/>
    <property type="evidence" value="ECO:0007669"/>
    <property type="project" value="TreeGrafter"/>
</dbReference>
<dbReference type="SUPFAM" id="SSF55174">
    <property type="entry name" value="Alpha-L RNA-binding motif"/>
    <property type="match status" value="1"/>
</dbReference>
<comment type="function">
    <text evidence="6">Responsible for synthesis of pseudouridine from uracil.</text>
</comment>
<dbReference type="InterPro" id="IPR006145">
    <property type="entry name" value="PsdUridine_synth_RsuA/RluA"/>
</dbReference>
<evidence type="ECO:0000313" key="9">
    <source>
        <dbReference type="Proteomes" id="UP001142078"/>
    </source>
</evidence>
<gene>
    <name evidence="8" type="ORF">NSA23_00385</name>
</gene>
<dbReference type="InterPro" id="IPR002942">
    <property type="entry name" value="S4_RNA-bd"/>
</dbReference>